<organism evidence="1 2">
    <name type="scientific">Azospirillum isscasi</name>
    <dbReference type="NCBI Taxonomy" id="3053926"/>
    <lineage>
        <taxon>Bacteria</taxon>
        <taxon>Pseudomonadati</taxon>
        <taxon>Pseudomonadota</taxon>
        <taxon>Alphaproteobacteria</taxon>
        <taxon>Rhodospirillales</taxon>
        <taxon>Azospirillaceae</taxon>
        <taxon>Azospirillum</taxon>
    </lineage>
</organism>
<comment type="caution">
    <text evidence="1">The sequence shown here is derived from an EMBL/GenBank/DDBJ whole genome shotgun (WGS) entry which is preliminary data.</text>
</comment>
<accession>A0ABU0WBU7</accession>
<dbReference type="RefSeq" id="WP_306703668.1">
    <property type="nucleotide sequence ID" value="NZ_JAUJFI010000006.1"/>
</dbReference>
<name>A0ABU0WBU7_9PROT</name>
<evidence type="ECO:0000313" key="2">
    <source>
        <dbReference type="Proteomes" id="UP001227317"/>
    </source>
</evidence>
<evidence type="ECO:0008006" key="3">
    <source>
        <dbReference type="Google" id="ProtNLM"/>
    </source>
</evidence>
<evidence type="ECO:0000313" key="1">
    <source>
        <dbReference type="EMBL" id="MDQ2101660.1"/>
    </source>
</evidence>
<dbReference type="EMBL" id="JAUJFI010000006">
    <property type="protein sequence ID" value="MDQ2101660.1"/>
    <property type="molecule type" value="Genomic_DNA"/>
</dbReference>
<sequence length="172" mass="18525">MTGGQDGHNSVGNDGGHSVEWDGLVRFRLPDGWRADVEEHEGHAVAAFHPPAPAGGVLRLVTDRVAPKDGPDGVVAVLREMALRFVRPDDQRASDRTVEPWGDDGVLAQAVMVTEEDGRTDAHYLWLVGAERVGKAAAAMFSYRLPMVMDGDESCAGTLALLDRAIRDAEIL</sequence>
<reference evidence="1 2" key="1">
    <citation type="submission" date="2023-06" db="EMBL/GenBank/DDBJ databases">
        <title>Azospirillum isscasensis sp.nov, a bacterium isolated from rhizosphere soil of rice.</title>
        <authorList>
            <person name="Wang H."/>
        </authorList>
    </citation>
    <scope>NUCLEOTIDE SEQUENCE [LARGE SCALE GENOMIC DNA]</scope>
    <source>
        <strain evidence="1 2">C340-1</strain>
    </source>
</reference>
<proteinExistence type="predicted"/>
<dbReference type="Proteomes" id="UP001227317">
    <property type="component" value="Unassembled WGS sequence"/>
</dbReference>
<gene>
    <name evidence="1" type="ORF">QSG27_03020</name>
</gene>
<keyword evidence="2" id="KW-1185">Reference proteome</keyword>
<protein>
    <recommendedName>
        <fullName evidence="3">DUF1795 domain-containing protein</fullName>
    </recommendedName>
</protein>